<dbReference type="EMBL" id="CAJVQB010032270">
    <property type="protein sequence ID" value="CAG8818079.1"/>
    <property type="molecule type" value="Genomic_DNA"/>
</dbReference>
<feature type="region of interest" description="Disordered" evidence="1">
    <location>
        <begin position="171"/>
        <end position="191"/>
    </location>
</feature>
<name>A0ABN7W678_GIGMA</name>
<evidence type="ECO:0000313" key="2">
    <source>
        <dbReference type="EMBL" id="CAG8818079.1"/>
    </source>
</evidence>
<accession>A0ABN7W678</accession>
<feature type="compositionally biased region" description="Basic and acidic residues" evidence="1">
    <location>
        <begin position="31"/>
        <end position="44"/>
    </location>
</feature>
<protein>
    <submittedName>
        <fullName evidence="2">24174_t:CDS:1</fullName>
    </submittedName>
</protein>
<evidence type="ECO:0000256" key="1">
    <source>
        <dbReference type="SAM" id="MobiDB-lite"/>
    </source>
</evidence>
<organism evidence="2 3">
    <name type="scientific">Gigaspora margarita</name>
    <dbReference type="NCBI Taxonomy" id="4874"/>
    <lineage>
        <taxon>Eukaryota</taxon>
        <taxon>Fungi</taxon>
        <taxon>Fungi incertae sedis</taxon>
        <taxon>Mucoromycota</taxon>
        <taxon>Glomeromycotina</taxon>
        <taxon>Glomeromycetes</taxon>
        <taxon>Diversisporales</taxon>
        <taxon>Gigasporaceae</taxon>
        <taxon>Gigaspora</taxon>
    </lineage>
</organism>
<feature type="region of interest" description="Disordered" evidence="1">
    <location>
        <begin position="86"/>
        <end position="112"/>
    </location>
</feature>
<proteinExistence type="predicted"/>
<gene>
    <name evidence="2" type="ORF">GMARGA_LOCUS26965</name>
</gene>
<evidence type="ECO:0000313" key="3">
    <source>
        <dbReference type="Proteomes" id="UP000789901"/>
    </source>
</evidence>
<sequence length="191" mass="22144">MTIDLYDSTIDQPEFSVGSSSESTDTSINPEIEHIEPIDDKPKFPEIIKSVNDEPEISPDLPANDKLKFSNKESYIQLKIYPSGYLTQEQQEAPTPNENTPESSQLINQEKDQSQWANIPQTNAQWLQQMDFLSALSYPAMIPPIDIIENRPDIYKKCQYTSKFFENLTDDRKQNQGRRRFREGFKFSNEQ</sequence>
<keyword evidence="3" id="KW-1185">Reference proteome</keyword>
<feature type="compositionally biased region" description="Low complexity" evidence="1">
    <location>
        <begin position="16"/>
        <end position="27"/>
    </location>
</feature>
<feature type="non-terminal residue" evidence="2">
    <location>
        <position position="191"/>
    </location>
</feature>
<reference evidence="2 3" key="1">
    <citation type="submission" date="2021-06" db="EMBL/GenBank/DDBJ databases">
        <authorList>
            <person name="Kallberg Y."/>
            <person name="Tangrot J."/>
            <person name="Rosling A."/>
        </authorList>
    </citation>
    <scope>NUCLEOTIDE SEQUENCE [LARGE SCALE GENOMIC DNA]</scope>
    <source>
        <strain evidence="2 3">120-4 pot B 10/14</strain>
    </source>
</reference>
<dbReference type="Proteomes" id="UP000789901">
    <property type="component" value="Unassembled WGS sequence"/>
</dbReference>
<comment type="caution">
    <text evidence="2">The sequence shown here is derived from an EMBL/GenBank/DDBJ whole genome shotgun (WGS) entry which is preliminary data.</text>
</comment>
<feature type="region of interest" description="Disordered" evidence="1">
    <location>
        <begin position="1"/>
        <end position="44"/>
    </location>
</feature>